<proteinExistence type="predicted"/>
<evidence type="ECO:0000256" key="2">
    <source>
        <dbReference type="ARBA" id="ARBA00022801"/>
    </source>
</evidence>
<dbReference type="SFLD" id="SFLDS00003">
    <property type="entry name" value="Haloacid_Dehalogenase"/>
    <property type="match status" value="1"/>
</dbReference>
<dbReference type="InterPro" id="IPR023214">
    <property type="entry name" value="HAD_sf"/>
</dbReference>
<comment type="cofactor">
    <cofactor evidence="1">
        <name>Mg(2+)</name>
        <dbReference type="ChEBI" id="CHEBI:18420"/>
    </cofactor>
</comment>
<gene>
    <name evidence="4" type="ORF">HNR39_003324</name>
</gene>
<dbReference type="Proteomes" id="UP000571084">
    <property type="component" value="Unassembled WGS sequence"/>
</dbReference>
<dbReference type="InterPro" id="IPR036412">
    <property type="entry name" value="HAD-like_sf"/>
</dbReference>
<dbReference type="Gene3D" id="1.20.120.1600">
    <property type="match status" value="1"/>
</dbReference>
<keyword evidence="3" id="KW-0460">Magnesium</keyword>
<keyword evidence="5" id="KW-1185">Reference proteome</keyword>
<dbReference type="InterPro" id="IPR006439">
    <property type="entry name" value="HAD-SF_hydro_IA"/>
</dbReference>
<evidence type="ECO:0000256" key="3">
    <source>
        <dbReference type="ARBA" id="ARBA00022842"/>
    </source>
</evidence>
<keyword evidence="2 4" id="KW-0378">Hydrolase</keyword>
<dbReference type="EMBL" id="JACHHQ010000007">
    <property type="protein sequence ID" value="MBB5201471.1"/>
    <property type="molecule type" value="Genomic_DNA"/>
</dbReference>
<dbReference type="PANTHER" id="PTHR46470:SF4">
    <property type="entry name" value="5-AMINO-6-(5-PHOSPHO-D-RIBITYLAMINO)URACIL PHOSPHATASE YIGB"/>
    <property type="match status" value="1"/>
</dbReference>
<evidence type="ECO:0000256" key="1">
    <source>
        <dbReference type="ARBA" id="ARBA00001946"/>
    </source>
</evidence>
<name>A0A840RY70_9BURK</name>
<dbReference type="PRINTS" id="PR00413">
    <property type="entry name" value="HADHALOGNASE"/>
</dbReference>
<dbReference type="GO" id="GO:0009231">
    <property type="term" value="P:riboflavin biosynthetic process"/>
    <property type="evidence" value="ECO:0007669"/>
    <property type="project" value="TreeGrafter"/>
</dbReference>
<dbReference type="GO" id="GO:0016787">
    <property type="term" value="F:hydrolase activity"/>
    <property type="evidence" value="ECO:0007669"/>
    <property type="project" value="UniProtKB-KW"/>
</dbReference>
<dbReference type="PANTHER" id="PTHR46470">
    <property type="entry name" value="N-ACYLNEURAMINATE-9-PHOSPHATASE"/>
    <property type="match status" value="1"/>
</dbReference>
<protein>
    <submittedName>
        <fullName evidence="4">Putative hydrolase of the HAD superfamily</fullName>
    </submittedName>
</protein>
<evidence type="ECO:0000313" key="5">
    <source>
        <dbReference type="Proteomes" id="UP000571084"/>
    </source>
</evidence>
<dbReference type="Gene3D" id="3.40.50.1000">
    <property type="entry name" value="HAD superfamily/HAD-like"/>
    <property type="match status" value="1"/>
</dbReference>
<dbReference type="SFLD" id="SFLDG01129">
    <property type="entry name" value="C1.5:_HAD__Beta-PGM__Phosphata"/>
    <property type="match status" value="1"/>
</dbReference>
<reference evidence="4 5" key="1">
    <citation type="submission" date="2020-08" db="EMBL/GenBank/DDBJ databases">
        <title>Genomic Encyclopedia of Type Strains, Phase IV (KMG-IV): sequencing the most valuable type-strain genomes for metagenomic binning, comparative biology and taxonomic classification.</title>
        <authorList>
            <person name="Goeker M."/>
        </authorList>
    </citation>
    <scope>NUCLEOTIDE SEQUENCE [LARGE SCALE GENOMIC DNA]</scope>
    <source>
        <strain evidence="4 5">DSM 23240</strain>
    </source>
</reference>
<dbReference type="NCBIfam" id="TIGR01549">
    <property type="entry name" value="HAD-SF-IA-v1"/>
    <property type="match status" value="1"/>
</dbReference>
<dbReference type="InterPro" id="IPR051400">
    <property type="entry name" value="HAD-like_hydrolase"/>
</dbReference>
<comment type="caution">
    <text evidence="4">The sequence shown here is derived from an EMBL/GenBank/DDBJ whole genome shotgun (WGS) entry which is preliminary data.</text>
</comment>
<dbReference type="SUPFAM" id="SSF56784">
    <property type="entry name" value="HAD-like"/>
    <property type="match status" value="1"/>
</dbReference>
<sequence length="244" mass="27078">MNNFASHPRSPTANPVKAVLFDLDDTLWPIMPVLIRAEQLLFEWLGQHAPAVSQNFSIDSLRQRRQALRQTNPLFIIDLSALRRAGLTEAFNSVGEDCSKIDAAMALFAEARHAVTPFEDVSPVLSRLKQHFLLGSVSNGFADLDTIGLSHHFKVSIAAHSFGYAKPDPCIFHAACKMLHVQPEEAVYVGDDPLLDVVAAREAGLRSVWINRFNRVLPPGITPDTQCTNLHELETWLHLQAAQV</sequence>
<accession>A0A840RY70</accession>
<dbReference type="Pfam" id="PF00702">
    <property type="entry name" value="Hydrolase"/>
    <property type="match status" value="1"/>
</dbReference>
<evidence type="ECO:0000313" key="4">
    <source>
        <dbReference type="EMBL" id="MBB5201471.1"/>
    </source>
</evidence>
<dbReference type="AlphaFoldDB" id="A0A840RY70"/>
<dbReference type="RefSeq" id="WP_168053871.1">
    <property type="nucleotide sequence ID" value="NZ_JAAOZT010000003.1"/>
</dbReference>
<organism evidence="4 5">
    <name type="scientific">Glaciimonas immobilis</name>
    <dbReference type="NCBI Taxonomy" id="728004"/>
    <lineage>
        <taxon>Bacteria</taxon>
        <taxon>Pseudomonadati</taxon>
        <taxon>Pseudomonadota</taxon>
        <taxon>Betaproteobacteria</taxon>
        <taxon>Burkholderiales</taxon>
        <taxon>Oxalobacteraceae</taxon>
        <taxon>Glaciimonas</taxon>
    </lineage>
</organism>
<dbReference type="NCBIfam" id="TIGR01509">
    <property type="entry name" value="HAD-SF-IA-v3"/>
    <property type="match status" value="1"/>
</dbReference>